<dbReference type="SUPFAM" id="SSF56322">
    <property type="entry name" value="ADC synthase"/>
    <property type="match status" value="1"/>
</dbReference>
<dbReference type="EMBL" id="QWLB01000049">
    <property type="protein sequence ID" value="RIH91283.1"/>
    <property type="molecule type" value="Genomic_DNA"/>
</dbReference>
<evidence type="ECO:0000256" key="13">
    <source>
        <dbReference type="ARBA" id="ARBA00025634"/>
    </source>
</evidence>
<comment type="similarity">
    <text evidence="3 15">Belongs to the anthranilate synthase component I family.</text>
</comment>
<dbReference type="EC" id="4.1.3.27" evidence="5 15"/>
<comment type="function">
    <text evidence="13 15">Part of a heterotetrameric complex that catalyzes the two-step biosynthesis of anthranilate, an intermediate in the biosynthesis of L-tryptophan. In the first step, the glutamine-binding beta subunit (TrpG) of anthranilate synthase (AS) provides the glutamine amidotransferase activity which generates ammonia as a substrate that, along with chorismate, is used in the second step, catalyzed by the large alpha subunit of AS (TrpE) to produce anthranilate. In the absence of TrpG, TrpE can synthesize anthranilate directly from chorismate and high concentrations of ammonia.</text>
</comment>
<keyword evidence="12 15" id="KW-0456">Lyase</keyword>
<evidence type="ECO:0000313" key="19">
    <source>
        <dbReference type="Proteomes" id="UP000266178"/>
    </source>
</evidence>
<dbReference type="Pfam" id="PF00425">
    <property type="entry name" value="Chorismate_bind"/>
    <property type="match status" value="1"/>
</dbReference>
<evidence type="ECO:0000256" key="7">
    <source>
        <dbReference type="ARBA" id="ARBA00022605"/>
    </source>
</evidence>
<comment type="caution">
    <text evidence="18">The sequence shown here is derived from an EMBL/GenBank/DDBJ whole genome shotgun (WGS) entry which is preliminary data.</text>
</comment>
<comment type="pathway">
    <text evidence="2 15">Amino-acid biosynthesis; L-tryptophan biosynthesis; L-tryptophan from chorismate: step 1/5.</text>
</comment>
<dbReference type="GO" id="GO:0004049">
    <property type="term" value="F:anthranilate synthase activity"/>
    <property type="evidence" value="ECO:0007669"/>
    <property type="project" value="UniProtKB-EC"/>
</dbReference>
<gene>
    <name evidence="15 18" type="primary">trpE</name>
    <name evidence="18" type="ORF">Mgrana_02820</name>
</gene>
<evidence type="ECO:0000256" key="9">
    <source>
        <dbReference type="ARBA" id="ARBA00022822"/>
    </source>
</evidence>
<evidence type="ECO:0000256" key="5">
    <source>
        <dbReference type="ARBA" id="ARBA00012266"/>
    </source>
</evidence>
<evidence type="ECO:0000256" key="1">
    <source>
        <dbReference type="ARBA" id="ARBA00001946"/>
    </source>
</evidence>
<evidence type="ECO:0000256" key="15">
    <source>
        <dbReference type="RuleBase" id="RU364045"/>
    </source>
</evidence>
<dbReference type="InterPro" id="IPR019999">
    <property type="entry name" value="Anth_synth_I-like"/>
</dbReference>
<feature type="domain" description="Anthranilate synthase component I N-terminal" evidence="17">
    <location>
        <begin position="20"/>
        <end position="156"/>
    </location>
</feature>
<evidence type="ECO:0000256" key="6">
    <source>
        <dbReference type="ARBA" id="ARBA00020653"/>
    </source>
</evidence>
<dbReference type="OrthoDB" id="9803598at2"/>
<keyword evidence="9 15" id="KW-0822">Tryptophan biosynthesis</keyword>
<comment type="catalytic activity">
    <reaction evidence="14 15">
        <text>chorismate + L-glutamine = anthranilate + pyruvate + L-glutamate + H(+)</text>
        <dbReference type="Rhea" id="RHEA:21732"/>
        <dbReference type="ChEBI" id="CHEBI:15361"/>
        <dbReference type="ChEBI" id="CHEBI:15378"/>
        <dbReference type="ChEBI" id="CHEBI:16567"/>
        <dbReference type="ChEBI" id="CHEBI:29748"/>
        <dbReference type="ChEBI" id="CHEBI:29985"/>
        <dbReference type="ChEBI" id="CHEBI:58359"/>
        <dbReference type="EC" id="4.1.3.27"/>
    </reaction>
</comment>
<evidence type="ECO:0000256" key="8">
    <source>
        <dbReference type="ARBA" id="ARBA00022723"/>
    </source>
</evidence>
<dbReference type="InterPro" id="IPR005801">
    <property type="entry name" value="ADC_synthase"/>
</dbReference>
<evidence type="ECO:0000256" key="14">
    <source>
        <dbReference type="ARBA" id="ARBA00047683"/>
    </source>
</evidence>
<dbReference type="Gene3D" id="3.60.120.10">
    <property type="entry name" value="Anthranilate synthase"/>
    <property type="match status" value="1"/>
</dbReference>
<dbReference type="RefSeq" id="WP_119358273.1">
    <property type="nucleotide sequence ID" value="NZ_BJXM01000004.1"/>
</dbReference>
<evidence type="ECO:0000259" key="16">
    <source>
        <dbReference type="Pfam" id="PF00425"/>
    </source>
</evidence>
<accession>A0A399F5D6</accession>
<organism evidence="18 19">
    <name type="scientific">Meiothermus granaticius NBRC 107808</name>
    <dbReference type="NCBI Taxonomy" id="1227551"/>
    <lineage>
        <taxon>Bacteria</taxon>
        <taxon>Thermotogati</taxon>
        <taxon>Deinococcota</taxon>
        <taxon>Deinococci</taxon>
        <taxon>Thermales</taxon>
        <taxon>Thermaceae</taxon>
        <taxon>Meiothermus</taxon>
    </lineage>
</organism>
<keyword evidence="8 15" id="KW-0479">Metal-binding</keyword>
<dbReference type="InterPro" id="IPR006805">
    <property type="entry name" value="Anth_synth_I_N"/>
</dbReference>
<name>A0A399F5D6_9DEIN</name>
<dbReference type="Proteomes" id="UP000266178">
    <property type="component" value="Unassembled WGS sequence"/>
</dbReference>
<dbReference type="InterPro" id="IPR005256">
    <property type="entry name" value="Anth_synth_I_PabB"/>
</dbReference>
<evidence type="ECO:0000256" key="3">
    <source>
        <dbReference type="ARBA" id="ARBA00009562"/>
    </source>
</evidence>
<dbReference type="PANTHER" id="PTHR11236">
    <property type="entry name" value="AMINOBENZOATE/ANTHRANILATE SYNTHASE"/>
    <property type="match status" value="1"/>
</dbReference>
<evidence type="ECO:0000259" key="17">
    <source>
        <dbReference type="Pfam" id="PF04715"/>
    </source>
</evidence>
<keyword evidence="10 15" id="KW-0460">Magnesium</keyword>
<proteinExistence type="inferred from homology"/>
<dbReference type="PANTHER" id="PTHR11236:SF48">
    <property type="entry name" value="ISOCHORISMATE SYNTHASE MENF"/>
    <property type="match status" value="1"/>
</dbReference>
<protein>
    <recommendedName>
        <fullName evidence="6 15">Anthranilate synthase component 1</fullName>
        <ecNumber evidence="5 15">4.1.3.27</ecNumber>
    </recommendedName>
</protein>
<keyword evidence="11 15" id="KW-0057">Aromatic amino acid biosynthesis</keyword>
<dbReference type="GO" id="GO:0000162">
    <property type="term" value="P:L-tryptophan biosynthetic process"/>
    <property type="evidence" value="ECO:0007669"/>
    <property type="project" value="UniProtKB-UniPathway"/>
</dbReference>
<dbReference type="GO" id="GO:0046872">
    <property type="term" value="F:metal ion binding"/>
    <property type="evidence" value="ECO:0007669"/>
    <property type="project" value="UniProtKB-KW"/>
</dbReference>
<keyword evidence="19" id="KW-1185">Reference proteome</keyword>
<dbReference type="AlphaFoldDB" id="A0A399F5D6"/>
<dbReference type="NCBIfam" id="TIGR00564">
    <property type="entry name" value="trpE_most"/>
    <property type="match status" value="1"/>
</dbReference>
<dbReference type="InterPro" id="IPR015890">
    <property type="entry name" value="Chorismate_C"/>
</dbReference>
<comment type="cofactor">
    <cofactor evidence="1 15">
        <name>Mg(2+)</name>
        <dbReference type="ChEBI" id="CHEBI:18420"/>
    </cofactor>
</comment>
<sequence length="474" mass="52376">MVTSAKVTPTLPIKKTLLADLETPVSAYLKLSEKAAPSFLLESVEGGKAWARWSFVGVGARRIFRAKDGVFTLNGEVLQTQDPLRTLYEAIHRPIVPDPDLPIFWGGAVGYAAYDLIRYYERLPADKPDLLQVPDLLFVEPEVVVVFDQFKQQLHIVAPAEEGNAASKAQALERIAWAEKKLNGPLPGVPGERAGRRMEFQQNLSQAEYERVVERGLEYIRAGDIFQFVPSVRWSAPLNVHPFAIYRALRSVNPSPYMGYLDLGEALLVSCSPESLLRSDGRKVTTRPIAGTRRRGRDAAEDRALAEELLADEKERAEHVMLVDLSRNDIGRVAKYGTVRPTQLLSVEQYSHVMHIVSTVEGELREDKTPLDALASVLPMGTVSGAPKIRAMEIIEELEPSRRGAYGGSFGYVAYDGHMDVALTLRTIVIANGELHIQAGAGVVYDSVPANEYQECLNKAQAMIKAVRMAEEGL</sequence>
<evidence type="ECO:0000256" key="2">
    <source>
        <dbReference type="ARBA" id="ARBA00004873"/>
    </source>
</evidence>
<evidence type="ECO:0000256" key="12">
    <source>
        <dbReference type="ARBA" id="ARBA00023239"/>
    </source>
</evidence>
<feature type="domain" description="Chorismate-utilising enzyme C-terminal" evidence="16">
    <location>
        <begin position="206"/>
        <end position="459"/>
    </location>
</feature>
<keyword evidence="7 15" id="KW-0028">Amino-acid biosynthesis</keyword>
<dbReference type="UniPathway" id="UPA00035">
    <property type="reaction ID" value="UER00040"/>
</dbReference>
<evidence type="ECO:0000256" key="10">
    <source>
        <dbReference type="ARBA" id="ARBA00022842"/>
    </source>
</evidence>
<evidence type="ECO:0000256" key="11">
    <source>
        <dbReference type="ARBA" id="ARBA00023141"/>
    </source>
</evidence>
<reference evidence="18 19" key="1">
    <citation type="submission" date="2018-08" db="EMBL/GenBank/DDBJ databases">
        <title>Meiothermus granaticius genome AF-68 sequencing project.</title>
        <authorList>
            <person name="Da Costa M.S."/>
            <person name="Albuquerque L."/>
            <person name="Raposo P."/>
            <person name="Froufe H.J.C."/>
            <person name="Barroso C.S."/>
            <person name="Egas C."/>
        </authorList>
    </citation>
    <scope>NUCLEOTIDE SEQUENCE [LARGE SCALE GENOMIC DNA]</scope>
    <source>
        <strain evidence="18 19">AF-68</strain>
    </source>
</reference>
<dbReference type="Pfam" id="PF04715">
    <property type="entry name" value="Anth_synt_I_N"/>
    <property type="match status" value="1"/>
</dbReference>
<evidence type="ECO:0000313" key="18">
    <source>
        <dbReference type="EMBL" id="RIH91283.1"/>
    </source>
</evidence>
<evidence type="ECO:0000256" key="4">
    <source>
        <dbReference type="ARBA" id="ARBA00011575"/>
    </source>
</evidence>
<dbReference type="PRINTS" id="PR00095">
    <property type="entry name" value="ANTSNTHASEI"/>
</dbReference>
<comment type="subunit">
    <text evidence="4 15">Heterotetramer consisting of two non-identical subunits: a beta subunit (TrpG) and a large alpha subunit (TrpE).</text>
</comment>